<protein>
    <submittedName>
        <fullName evidence="3">Nitrilase/cyanide hydratase and apolipoprotein N-acyltransferase</fullName>
    </submittedName>
</protein>
<feature type="domain" description="CN hydrolase" evidence="2">
    <location>
        <begin position="4"/>
        <end position="243"/>
    </location>
</feature>
<dbReference type="EMBL" id="CP002736">
    <property type="protein sequence ID" value="AEF94434.1"/>
    <property type="molecule type" value="Genomic_DNA"/>
</dbReference>
<dbReference type="RefSeq" id="WP_013810264.1">
    <property type="nucleotide sequence ID" value="NC_015565.1"/>
</dbReference>
<dbReference type="PANTHER" id="PTHR43674">
    <property type="entry name" value="NITRILASE C965.09-RELATED"/>
    <property type="match status" value="1"/>
</dbReference>
<dbReference type="InterPro" id="IPR036526">
    <property type="entry name" value="C-N_Hydrolase_sf"/>
</dbReference>
<dbReference type="HOGENOM" id="CLU_030130_3_8_9"/>
<dbReference type="InterPro" id="IPR050345">
    <property type="entry name" value="Aliph_Amidase/BUP"/>
</dbReference>
<keyword evidence="3" id="KW-0012">Acyltransferase</keyword>
<keyword evidence="4" id="KW-1185">Reference proteome</keyword>
<keyword evidence="3" id="KW-0449">Lipoprotein</keyword>
<keyword evidence="3" id="KW-0808">Transferase</keyword>
<dbReference type="SUPFAM" id="SSF56317">
    <property type="entry name" value="Carbon-nitrogen hydrolase"/>
    <property type="match status" value="1"/>
</dbReference>
<evidence type="ECO:0000256" key="1">
    <source>
        <dbReference type="ARBA" id="ARBA00022801"/>
    </source>
</evidence>
<reference evidence="3" key="1">
    <citation type="submission" date="2011-05" db="EMBL/GenBank/DDBJ databases">
        <title>Complete sequence of Desulfotomaculum carboxydivorans CO-1-SRB.</title>
        <authorList>
            <consortium name="US DOE Joint Genome Institute"/>
            <person name="Lucas S."/>
            <person name="Han J."/>
            <person name="Lapidus A."/>
            <person name="Cheng J.-F."/>
            <person name="Goodwin L."/>
            <person name="Pitluck S."/>
            <person name="Peters L."/>
            <person name="Mikhailova N."/>
            <person name="Lu M."/>
            <person name="Han C."/>
            <person name="Tapia R."/>
            <person name="Land M."/>
            <person name="Hauser L."/>
            <person name="Kyrpides N."/>
            <person name="Ivanova N."/>
            <person name="Pagani I."/>
            <person name="Stams A."/>
            <person name="Plugge C."/>
            <person name="Muyzer G."/>
            <person name="Kuever J."/>
            <person name="Parshina S."/>
            <person name="Ivanova A."/>
            <person name="Nazina T."/>
            <person name="Woyke T."/>
        </authorList>
    </citation>
    <scope>NUCLEOTIDE SEQUENCE [LARGE SCALE GENOMIC DNA]</scope>
    <source>
        <strain evidence="3">CO-1-SRB</strain>
    </source>
</reference>
<evidence type="ECO:0000313" key="4">
    <source>
        <dbReference type="Proteomes" id="UP000009226"/>
    </source>
</evidence>
<dbReference type="Gene3D" id="3.60.110.10">
    <property type="entry name" value="Carbon-nitrogen hydrolase"/>
    <property type="match status" value="1"/>
</dbReference>
<accession>F6B709</accession>
<organism evidence="3 4">
    <name type="scientific">Desulfotomaculum nigrificans (strain DSM 14880 / VKM B-2319 / CO-1-SRB)</name>
    <name type="common">Desulfotomaculum carboxydivorans</name>
    <dbReference type="NCBI Taxonomy" id="868595"/>
    <lineage>
        <taxon>Bacteria</taxon>
        <taxon>Bacillati</taxon>
        <taxon>Bacillota</taxon>
        <taxon>Clostridia</taxon>
        <taxon>Eubacteriales</taxon>
        <taxon>Desulfotomaculaceae</taxon>
        <taxon>Desulfotomaculum</taxon>
    </lineage>
</organism>
<dbReference type="PROSITE" id="PS50263">
    <property type="entry name" value="CN_HYDROLASE"/>
    <property type="match status" value="1"/>
</dbReference>
<evidence type="ECO:0000259" key="2">
    <source>
        <dbReference type="PROSITE" id="PS50263"/>
    </source>
</evidence>
<dbReference type="eggNOG" id="COG0388">
    <property type="taxonomic scope" value="Bacteria"/>
</dbReference>
<dbReference type="PANTHER" id="PTHR43674:SF2">
    <property type="entry name" value="BETA-UREIDOPROPIONASE"/>
    <property type="match status" value="1"/>
</dbReference>
<gene>
    <name evidence="3" type="ordered locus">Desca_1581</name>
</gene>
<dbReference type="GO" id="GO:0016746">
    <property type="term" value="F:acyltransferase activity"/>
    <property type="evidence" value="ECO:0007669"/>
    <property type="project" value="UniProtKB-KW"/>
</dbReference>
<dbReference type="InterPro" id="IPR003010">
    <property type="entry name" value="C-N_Hydrolase"/>
</dbReference>
<dbReference type="CDD" id="cd07585">
    <property type="entry name" value="nitrilase_7"/>
    <property type="match status" value="1"/>
</dbReference>
<dbReference type="Proteomes" id="UP000009226">
    <property type="component" value="Chromosome"/>
</dbReference>
<dbReference type="STRING" id="868595.Desca_1581"/>
<dbReference type="Pfam" id="PF00795">
    <property type="entry name" value="CN_hydrolase"/>
    <property type="match status" value="1"/>
</dbReference>
<dbReference type="GO" id="GO:0050126">
    <property type="term" value="F:N-carbamoylputrescine amidase activity"/>
    <property type="evidence" value="ECO:0007669"/>
    <property type="project" value="TreeGrafter"/>
</dbReference>
<dbReference type="GO" id="GO:0033388">
    <property type="term" value="P:putrescine biosynthetic process from arginine"/>
    <property type="evidence" value="ECO:0007669"/>
    <property type="project" value="TreeGrafter"/>
</dbReference>
<dbReference type="AlphaFoldDB" id="F6B709"/>
<dbReference type="KEGG" id="dca:Desca_1581"/>
<sequence>MQDLKIAVVQMESKLGQVQENLNKINHFISEAALQKVNIICFPEMCLPGYTREMAAELAIDLETSDIITNLKKTAQEKDIVILVGLAEKNATHQPFITQVVIHPNGTIDKYRKTHLGKSEQPYFTPGNEIKTYATVQARFGIQICWDMHFPEMTTILSLAGAEIIFAPHASPSMVGDRRGIWLKYLAARAYDNTVFVAACNLVGDDGQGHRFCGGTLVLDPKGNILAEDFRGREAMLITDLKAAKINEIRGQKSSSMANSFYLTARRPELYGALLTNPKG</sequence>
<name>F6B709_DESCC</name>
<keyword evidence="1" id="KW-0378">Hydrolase</keyword>
<proteinExistence type="predicted"/>
<evidence type="ECO:0000313" key="3">
    <source>
        <dbReference type="EMBL" id="AEF94434.1"/>
    </source>
</evidence>